<accession>A0A433PB53</accession>
<dbReference type="GO" id="GO:0004620">
    <property type="term" value="F:phospholipase activity"/>
    <property type="evidence" value="ECO:0007669"/>
    <property type="project" value="InterPro"/>
</dbReference>
<feature type="non-terminal residue" evidence="2">
    <location>
        <position position="357"/>
    </location>
</feature>
<dbReference type="Proteomes" id="UP000274822">
    <property type="component" value="Unassembled WGS sequence"/>
</dbReference>
<dbReference type="GO" id="GO:0006644">
    <property type="term" value="P:phospholipid metabolic process"/>
    <property type="evidence" value="ECO:0007669"/>
    <property type="project" value="TreeGrafter"/>
</dbReference>
<dbReference type="Pfam" id="PF00657">
    <property type="entry name" value="Lipase_GDSL"/>
    <property type="match status" value="1"/>
</dbReference>
<evidence type="ECO:0000313" key="2">
    <source>
        <dbReference type="EMBL" id="RUS14747.1"/>
    </source>
</evidence>
<protein>
    <recommendedName>
        <fullName evidence="4">SGNH hydrolase-type esterase domain-containing protein</fullName>
    </recommendedName>
</protein>
<comment type="caution">
    <text evidence="2">The sequence shown here is derived from an EMBL/GenBank/DDBJ whole genome shotgun (WGS) entry which is preliminary data.</text>
</comment>
<sequence>MVHFTILACAMLTLLSSVTSSPITLTVSNITSCPKLTPRTTTPTNVRDLRPDDIKVVMAIGDSITAAFAAKGLAAGTILNINNLNENRGVSYAAGGLKLTISPNLHFWIRTWPLQDSGATTLPNFFGHYTSNLGASVGDHLVEVCFGILCPPYQYHPSRDRLNAAQSGALAHEVEYLIPQIKATSGIDMKNDWKFLNLQIGSNDLYLSCTDPFGLLPADALKIIDALETIRKNVPRVVVNLGKPNGRRNEVLPFTAYNLFTLPLHYDSEHLQRHSGVHRHFEPGLLVRTKAISCFRLQFHRLVPSLPHRNIECGCALLSGEVGELTRAAMDKHTANYNTRLLKIRNDYSSKNYTDFG</sequence>
<gene>
    <name evidence="2" type="ORF">BC938DRAFT_477243</name>
</gene>
<keyword evidence="3" id="KW-1185">Reference proteome</keyword>
<name>A0A433PB53_9FUNG</name>
<feature type="signal peptide" evidence="1">
    <location>
        <begin position="1"/>
        <end position="20"/>
    </location>
</feature>
<dbReference type="PANTHER" id="PTHR21325:SF31">
    <property type="entry name" value="GH22081P-RELATED"/>
    <property type="match status" value="1"/>
</dbReference>
<organism evidence="2 3">
    <name type="scientific">Jimgerdemannia flammicorona</name>
    <dbReference type="NCBI Taxonomy" id="994334"/>
    <lineage>
        <taxon>Eukaryota</taxon>
        <taxon>Fungi</taxon>
        <taxon>Fungi incertae sedis</taxon>
        <taxon>Mucoromycota</taxon>
        <taxon>Mucoromycotina</taxon>
        <taxon>Endogonomycetes</taxon>
        <taxon>Endogonales</taxon>
        <taxon>Endogonaceae</taxon>
        <taxon>Jimgerdemannia</taxon>
    </lineage>
</organism>
<dbReference type="PANTHER" id="PTHR21325">
    <property type="entry name" value="PHOSPHOLIPASE B, PLB1"/>
    <property type="match status" value="1"/>
</dbReference>
<proteinExistence type="predicted"/>
<evidence type="ECO:0000313" key="3">
    <source>
        <dbReference type="Proteomes" id="UP000274822"/>
    </source>
</evidence>
<keyword evidence="1" id="KW-0732">Signal</keyword>
<dbReference type="InterPro" id="IPR001087">
    <property type="entry name" value="GDSL"/>
</dbReference>
<evidence type="ECO:0000256" key="1">
    <source>
        <dbReference type="SAM" id="SignalP"/>
    </source>
</evidence>
<dbReference type="InterPro" id="IPR038885">
    <property type="entry name" value="PLB1"/>
</dbReference>
<evidence type="ECO:0008006" key="4">
    <source>
        <dbReference type="Google" id="ProtNLM"/>
    </source>
</evidence>
<dbReference type="AlphaFoldDB" id="A0A433PB53"/>
<feature type="chain" id="PRO_5019378712" description="SGNH hydrolase-type esterase domain-containing protein" evidence="1">
    <location>
        <begin position="21"/>
        <end position="357"/>
    </location>
</feature>
<dbReference type="EMBL" id="RBNJ01026742">
    <property type="protein sequence ID" value="RUS14747.1"/>
    <property type="molecule type" value="Genomic_DNA"/>
</dbReference>
<reference evidence="2 3" key="1">
    <citation type="journal article" date="2018" name="New Phytol.">
        <title>Phylogenomics of Endogonaceae and evolution of mycorrhizas within Mucoromycota.</title>
        <authorList>
            <person name="Chang Y."/>
            <person name="Desiro A."/>
            <person name="Na H."/>
            <person name="Sandor L."/>
            <person name="Lipzen A."/>
            <person name="Clum A."/>
            <person name="Barry K."/>
            <person name="Grigoriev I.V."/>
            <person name="Martin F.M."/>
            <person name="Stajich J.E."/>
            <person name="Smith M.E."/>
            <person name="Bonito G."/>
            <person name="Spatafora J.W."/>
        </authorList>
    </citation>
    <scope>NUCLEOTIDE SEQUENCE [LARGE SCALE GENOMIC DNA]</scope>
    <source>
        <strain evidence="2 3">AD002</strain>
    </source>
</reference>